<dbReference type="Gene3D" id="3.40.50.620">
    <property type="entry name" value="HUPs"/>
    <property type="match status" value="1"/>
</dbReference>
<name>A0ABU9H184_9GAMM</name>
<proteinExistence type="predicted"/>
<dbReference type="RefSeq" id="WP_341602748.1">
    <property type="nucleotide sequence ID" value="NZ_JBAKAW010000009.1"/>
</dbReference>
<protein>
    <submittedName>
        <fullName evidence="2">DNA phosphorothioation system sulfurtransferase DndC</fullName>
    </submittedName>
</protein>
<dbReference type="NCBIfam" id="NF005316">
    <property type="entry name" value="PRK06850.1"/>
    <property type="match status" value="1"/>
</dbReference>
<dbReference type="InterPro" id="IPR002500">
    <property type="entry name" value="PAPS_reduct_dom"/>
</dbReference>
<dbReference type="PANTHER" id="PTHR43196:SF2">
    <property type="entry name" value="PHOSPHOADENOSINE PHOSPHOSULFATE REDUCTASE"/>
    <property type="match status" value="1"/>
</dbReference>
<gene>
    <name evidence="2" type="ORF">V6257_11050</name>
</gene>
<organism evidence="2 3">
    <name type="scientific">Pseudoalteromonas issachenkonii</name>
    <dbReference type="NCBI Taxonomy" id="152297"/>
    <lineage>
        <taxon>Bacteria</taxon>
        <taxon>Pseudomonadati</taxon>
        <taxon>Pseudomonadota</taxon>
        <taxon>Gammaproteobacteria</taxon>
        <taxon>Alteromonadales</taxon>
        <taxon>Pseudoalteromonadaceae</taxon>
        <taxon>Pseudoalteromonas</taxon>
    </lineage>
</organism>
<sequence>MKLLNQHDLQDYIEFIENESFAGSQLHNFVADTQRVYLADKRPWVLGYSGGKDSSAVMTLIYFSLLGLKPEDRHKPVFVVASDTLVETPMVVDHVDRSLRLIEEGAKREGLPITSHKVVPKSNNTFWANLLGKGYPAPTRNFRWCTERMKIDPVSSFIKERVSEYDEVIVVLGSRSQESASRAQVIKKHKIDGSDLAVHTTLSNAFIYTPIDTWSVDDVWKILRLCHLKTEETPYGIKNKWFDKYDLEWENPWGGKNLILWNLYKDSSGQGECPMVIDETTPSCGNSRFGCWTCTVVTRDRAMESLIQNGEQWMTPLLKYRNILSRSTSPKLKKKYRNHIRRDGRLAFKTLKEDKERVLTDDYTTGPYKLKYRQHAMRLLLNIQKQFNDQGRDVEVITVEELHAVRHEWLNDPNEPDWDDTLPGIVFDALGVKLDWTIDDSNQFSLTEGQLLNDIAPKHGVSPQMVKKLIDVETQMSGLARRTGIFNRIGRLIQQDWESADVIIASNLDIRQSQMRQSNEVKALEDDLKQITALLKAEGIE</sequence>
<comment type="caution">
    <text evidence="2">The sequence shown here is derived from an EMBL/GenBank/DDBJ whole genome shotgun (WGS) entry which is preliminary data.</text>
</comment>
<keyword evidence="3" id="KW-1185">Reference proteome</keyword>
<dbReference type="EMBL" id="JBAKAW010000009">
    <property type="protein sequence ID" value="MEL0655570.1"/>
    <property type="molecule type" value="Genomic_DNA"/>
</dbReference>
<dbReference type="Proteomes" id="UP001371391">
    <property type="component" value="Unassembled WGS sequence"/>
</dbReference>
<dbReference type="PANTHER" id="PTHR43196">
    <property type="entry name" value="SULFATE ADENYLYLTRANSFERASE SUBUNIT 2"/>
    <property type="match status" value="1"/>
</dbReference>
<dbReference type="InterPro" id="IPR014729">
    <property type="entry name" value="Rossmann-like_a/b/a_fold"/>
</dbReference>
<dbReference type="Pfam" id="PF01507">
    <property type="entry name" value="PAPS_reduct"/>
    <property type="match status" value="1"/>
</dbReference>
<evidence type="ECO:0000313" key="2">
    <source>
        <dbReference type="EMBL" id="MEL0655570.1"/>
    </source>
</evidence>
<reference evidence="2 3" key="1">
    <citation type="submission" date="2024-02" db="EMBL/GenBank/DDBJ databases">
        <title>Bacteria isolated from the canopy kelp, Nereocystis luetkeana.</title>
        <authorList>
            <person name="Pfister C.A."/>
            <person name="Younker I.T."/>
            <person name="Light S.H."/>
        </authorList>
    </citation>
    <scope>NUCLEOTIDE SEQUENCE [LARGE SCALE GENOMIC DNA]</scope>
    <source>
        <strain evidence="2 3">TI.1.03</strain>
    </source>
</reference>
<feature type="domain" description="Phosphoadenosine phosphosulphate reductase" evidence="1">
    <location>
        <begin position="45"/>
        <end position="228"/>
    </location>
</feature>
<dbReference type="InterPro" id="IPR050128">
    <property type="entry name" value="Sulfate_adenylyltrnsfr_sub2"/>
</dbReference>
<accession>A0ABU9H184</accession>
<evidence type="ECO:0000259" key="1">
    <source>
        <dbReference type="Pfam" id="PF01507"/>
    </source>
</evidence>
<evidence type="ECO:0000313" key="3">
    <source>
        <dbReference type="Proteomes" id="UP001371391"/>
    </source>
</evidence>
<dbReference type="SUPFAM" id="SSF52402">
    <property type="entry name" value="Adenine nucleotide alpha hydrolases-like"/>
    <property type="match status" value="1"/>
</dbReference>